<evidence type="ECO:0000313" key="1">
    <source>
        <dbReference type="EMBL" id="SNR68995.1"/>
    </source>
</evidence>
<evidence type="ECO:0000313" key="2">
    <source>
        <dbReference type="Proteomes" id="UP000198397"/>
    </source>
</evidence>
<name>A0A238YCN8_HALVU</name>
<dbReference type="EMBL" id="FZNQ01000039">
    <property type="protein sequence ID" value="SNR68995.1"/>
    <property type="molecule type" value="Genomic_DNA"/>
</dbReference>
<organism evidence="1 2">
    <name type="scientific">Halorubrum vacuolatum</name>
    <name type="common">Natronobacterium vacuolatum</name>
    <dbReference type="NCBI Taxonomy" id="63740"/>
    <lineage>
        <taxon>Archaea</taxon>
        <taxon>Methanobacteriati</taxon>
        <taxon>Methanobacteriota</taxon>
        <taxon>Stenosarchaea group</taxon>
        <taxon>Halobacteria</taxon>
        <taxon>Halobacteriales</taxon>
        <taxon>Haloferacaceae</taxon>
        <taxon>Halorubrum</taxon>
    </lineage>
</organism>
<gene>
    <name evidence="1" type="ORF">SAMN06264855_1392</name>
</gene>
<proteinExistence type="predicted"/>
<reference evidence="1 2" key="1">
    <citation type="submission" date="2017-06" db="EMBL/GenBank/DDBJ databases">
        <authorList>
            <person name="Kim H.J."/>
            <person name="Triplett B.A."/>
        </authorList>
    </citation>
    <scope>NUCLEOTIDE SEQUENCE [LARGE SCALE GENOMIC DNA]</scope>
    <source>
        <strain evidence="1 2">DSM 8800</strain>
    </source>
</reference>
<keyword evidence="2" id="KW-1185">Reference proteome</keyword>
<protein>
    <submittedName>
        <fullName evidence="1">Uncharacterized protein</fullName>
    </submittedName>
</protein>
<dbReference type="AlphaFoldDB" id="A0A238YCN8"/>
<accession>A0A238YCN8</accession>
<sequence length="183" mass="19651">MLVLWREFVETLSQNSAIAVRLLMTLELVVYTNHYMLGELLLVMVNSLKSSAGGIALQITKPARAAGLVEEDAEGDATRLASVYVYGFDGLLVVVDADRVSIEDRAELVVTAASDSSSIYRGEAASVEIAGNGYQVQLPGCKEAGFAIGDDGYTLPVDNVLLIHNGRHARLAGDLATIRREQL</sequence>
<dbReference type="Proteomes" id="UP000198397">
    <property type="component" value="Unassembled WGS sequence"/>
</dbReference>